<protein>
    <submittedName>
        <fullName evidence="2">Uncharacterized protein</fullName>
    </submittedName>
</protein>
<reference evidence="2" key="1">
    <citation type="submission" date="2021-03" db="EMBL/GenBank/DDBJ databases">
        <title>Draft genome sequence of rust myrtle Austropuccinia psidii MF-1, a brazilian biotype.</title>
        <authorList>
            <person name="Quecine M.C."/>
            <person name="Pachon D.M.R."/>
            <person name="Bonatelli M.L."/>
            <person name="Correr F.H."/>
            <person name="Franceschini L.M."/>
            <person name="Leite T.F."/>
            <person name="Margarido G.R.A."/>
            <person name="Almeida C.A."/>
            <person name="Ferrarezi J.A."/>
            <person name="Labate C.A."/>
        </authorList>
    </citation>
    <scope>NUCLEOTIDE SEQUENCE</scope>
    <source>
        <strain evidence="2">MF-1</strain>
    </source>
</reference>
<feature type="non-terminal residue" evidence="2">
    <location>
        <position position="102"/>
    </location>
</feature>
<keyword evidence="3" id="KW-1185">Reference proteome</keyword>
<proteinExistence type="predicted"/>
<gene>
    <name evidence="2" type="ORF">O181_114878</name>
</gene>
<evidence type="ECO:0000313" key="3">
    <source>
        <dbReference type="Proteomes" id="UP000765509"/>
    </source>
</evidence>
<dbReference type="AlphaFoldDB" id="A0A9Q3PUZ4"/>
<feature type="region of interest" description="Disordered" evidence="1">
    <location>
        <begin position="1"/>
        <end position="102"/>
    </location>
</feature>
<name>A0A9Q3PUZ4_9BASI</name>
<evidence type="ECO:0000313" key="2">
    <source>
        <dbReference type="EMBL" id="MBW0575163.1"/>
    </source>
</evidence>
<sequence>MAMARGHSSLGQSSPCLITVGIQMTQTKPPKPPRQDSPVPSLPCKQTPWQPTPGASGTRWSEELFREPPIPGLSTSSKPPGDDPTREPEPEVAPMPSMEEPF</sequence>
<feature type="compositionally biased region" description="Polar residues" evidence="1">
    <location>
        <begin position="47"/>
        <end position="59"/>
    </location>
</feature>
<evidence type="ECO:0000256" key="1">
    <source>
        <dbReference type="SAM" id="MobiDB-lite"/>
    </source>
</evidence>
<feature type="compositionally biased region" description="Basic and acidic residues" evidence="1">
    <location>
        <begin position="80"/>
        <end position="89"/>
    </location>
</feature>
<dbReference type="EMBL" id="AVOT02095724">
    <property type="protein sequence ID" value="MBW0575163.1"/>
    <property type="molecule type" value="Genomic_DNA"/>
</dbReference>
<dbReference type="Proteomes" id="UP000765509">
    <property type="component" value="Unassembled WGS sequence"/>
</dbReference>
<accession>A0A9Q3PUZ4</accession>
<organism evidence="2 3">
    <name type="scientific">Austropuccinia psidii MF-1</name>
    <dbReference type="NCBI Taxonomy" id="1389203"/>
    <lineage>
        <taxon>Eukaryota</taxon>
        <taxon>Fungi</taxon>
        <taxon>Dikarya</taxon>
        <taxon>Basidiomycota</taxon>
        <taxon>Pucciniomycotina</taxon>
        <taxon>Pucciniomycetes</taxon>
        <taxon>Pucciniales</taxon>
        <taxon>Sphaerophragmiaceae</taxon>
        <taxon>Austropuccinia</taxon>
    </lineage>
</organism>
<comment type="caution">
    <text evidence="2">The sequence shown here is derived from an EMBL/GenBank/DDBJ whole genome shotgun (WGS) entry which is preliminary data.</text>
</comment>
<feature type="compositionally biased region" description="Polar residues" evidence="1">
    <location>
        <begin position="9"/>
        <end position="28"/>
    </location>
</feature>